<name>A0A6N7QTG8_9GAMM</name>
<keyword evidence="2" id="KW-1185">Reference proteome</keyword>
<dbReference type="AlphaFoldDB" id="A0A6N7QTG8"/>
<organism evidence="1 2">
    <name type="scientific">Spiribacter salilacus</name>
    <dbReference type="NCBI Taxonomy" id="2664894"/>
    <lineage>
        <taxon>Bacteria</taxon>
        <taxon>Pseudomonadati</taxon>
        <taxon>Pseudomonadota</taxon>
        <taxon>Gammaproteobacteria</taxon>
        <taxon>Chromatiales</taxon>
        <taxon>Ectothiorhodospiraceae</taxon>
        <taxon>Spiribacter</taxon>
    </lineage>
</organism>
<proteinExistence type="predicted"/>
<dbReference type="EMBL" id="WJPP01000001">
    <property type="protein sequence ID" value="MRH77607.1"/>
    <property type="molecule type" value="Genomic_DNA"/>
</dbReference>
<sequence>MRNEAPWDEMKTPDSDYTVRYATALGDVTLCWGKDAEGHCLFILQLAGEHTEQFRKNSSDVNGIRVDLRQLAESGRQGLILTLERHVDRDLFHALCQTLIGNLKGVTDPPVALSVAFNHIKRWKAFLAGKRPRVLSAEEVRGLFAELSFLRRLRKKRLTDGQSVDAWCGPDRIHQDFIFGDTAVEVKSISGKDRSVVRVSSEDQLETVSDRLFLQVYRLTEAPDGAAAQSINQLAATVGDELSDADAIEAYWAKLATYGYVELREYDKPRFLINGSNTYRISDGFPKLVRSGLPEGVVDVKYNLQLERIASFECREEGVWES</sequence>
<evidence type="ECO:0000313" key="1">
    <source>
        <dbReference type="EMBL" id="MRH77607.1"/>
    </source>
</evidence>
<evidence type="ECO:0000313" key="2">
    <source>
        <dbReference type="Proteomes" id="UP000433788"/>
    </source>
</evidence>
<dbReference type="InterPro" id="IPR025534">
    <property type="entry name" value="DUF4420"/>
</dbReference>
<gene>
    <name evidence="1" type="ORF">GH984_02685</name>
</gene>
<dbReference type="Proteomes" id="UP000433788">
    <property type="component" value="Unassembled WGS sequence"/>
</dbReference>
<reference evidence="1 2" key="1">
    <citation type="submission" date="2019-11" db="EMBL/GenBank/DDBJ databases">
        <authorList>
            <person name="Zhang X.Y."/>
        </authorList>
    </citation>
    <scope>NUCLEOTIDE SEQUENCE [LARGE SCALE GENOMIC DNA]</scope>
    <source>
        <strain evidence="1 2">C176</strain>
    </source>
</reference>
<comment type="caution">
    <text evidence="1">The sequence shown here is derived from an EMBL/GenBank/DDBJ whole genome shotgun (WGS) entry which is preliminary data.</text>
</comment>
<accession>A0A6N7QTG8</accession>
<dbReference type="Pfam" id="PF14390">
    <property type="entry name" value="DUF4420"/>
    <property type="match status" value="1"/>
</dbReference>
<protein>
    <submittedName>
        <fullName evidence="1">PD-(D/E)XK motif protein</fullName>
    </submittedName>
</protein>